<dbReference type="InterPro" id="IPR029146">
    <property type="entry name" value="Ten1_animal_plant"/>
</dbReference>
<dbReference type="InterPro" id="IPR012340">
    <property type="entry name" value="NA-bd_OB-fold"/>
</dbReference>
<dbReference type="AlphaFoldDB" id="A0AAD9QSI0"/>
<dbReference type="EMBL" id="JARQWQ010000016">
    <property type="protein sequence ID" value="KAK2566573.1"/>
    <property type="molecule type" value="Genomic_DNA"/>
</dbReference>
<name>A0AAD9QSI0_ACRCE</name>
<dbReference type="GO" id="GO:1990879">
    <property type="term" value="C:CST complex"/>
    <property type="evidence" value="ECO:0007669"/>
    <property type="project" value="InterPro"/>
</dbReference>
<dbReference type="GO" id="GO:0032211">
    <property type="term" value="P:negative regulation of telomere maintenance via telomerase"/>
    <property type="evidence" value="ECO:0007669"/>
    <property type="project" value="TreeGrafter"/>
</dbReference>
<proteinExistence type="predicted"/>
<sequence length="122" mass="13555">MAGISSGQILRLKEVLLLGNSLENKSVRTWGRAVAHDITKSQVQIAADGVQMLIDTSLVEPMAFNIGSTYNFIGEMSCHGKVILRARIACCIDGTDMDLFDKALDVRRKYLHEEIFPEDQTL</sequence>
<dbReference type="Proteomes" id="UP001249851">
    <property type="component" value="Unassembled WGS sequence"/>
</dbReference>
<dbReference type="Pfam" id="PF15490">
    <property type="entry name" value="Ten1_2"/>
    <property type="match status" value="1"/>
</dbReference>
<reference evidence="1" key="1">
    <citation type="journal article" date="2023" name="G3 (Bethesda)">
        <title>Whole genome assembly and annotation of the endangered Caribbean coral Acropora cervicornis.</title>
        <authorList>
            <person name="Selwyn J.D."/>
            <person name="Vollmer S.V."/>
        </authorList>
    </citation>
    <scope>NUCLEOTIDE SEQUENCE</scope>
    <source>
        <strain evidence="1">K2</strain>
    </source>
</reference>
<comment type="caution">
    <text evidence="1">The sequence shown here is derived from an EMBL/GenBank/DDBJ whole genome shotgun (WGS) entry which is preliminary data.</text>
</comment>
<accession>A0AAD9QSI0</accession>
<dbReference type="Gene3D" id="2.40.50.140">
    <property type="entry name" value="Nucleic acid-binding proteins"/>
    <property type="match status" value="1"/>
</dbReference>
<keyword evidence="2" id="KW-1185">Reference proteome</keyword>
<evidence type="ECO:0000313" key="1">
    <source>
        <dbReference type="EMBL" id="KAK2566573.1"/>
    </source>
</evidence>
<dbReference type="GO" id="GO:0003697">
    <property type="term" value="F:single-stranded DNA binding"/>
    <property type="evidence" value="ECO:0007669"/>
    <property type="project" value="InterPro"/>
</dbReference>
<evidence type="ECO:0000313" key="2">
    <source>
        <dbReference type="Proteomes" id="UP001249851"/>
    </source>
</evidence>
<dbReference type="PANTHER" id="PTHR33905:SF1">
    <property type="entry name" value="CST COMPLEX SUBUNIT TEN1"/>
    <property type="match status" value="1"/>
</dbReference>
<dbReference type="PANTHER" id="PTHR33905">
    <property type="entry name" value="CST COMPLEX SUBUNIT TEN1"/>
    <property type="match status" value="1"/>
</dbReference>
<protein>
    <submittedName>
        <fullName evidence="1">CST complex subunit TEN1</fullName>
    </submittedName>
</protein>
<gene>
    <name evidence="1" type="ORF">P5673_009204</name>
</gene>
<dbReference type="GO" id="GO:0042162">
    <property type="term" value="F:telomeric DNA binding"/>
    <property type="evidence" value="ECO:0007669"/>
    <property type="project" value="TreeGrafter"/>
</dbReference>
<dbReference type="GO" id="GO:0010521">
    <property type="term" value="F:telomerase inhibitor activity"/>
    <property type="evidence" value="ECO:0007669"/>
    <property type="project" value="TreeGrafter"/>
</dbReference>
<reference evidence="1" key="2">
    <citation type="journal article" date="2023" name="Science">
        <title>Genomic signatures of disease resistance in endangered staghorn corals.</title>
        <authorList>
            <person name="Vollmer S.V."/>
            <person name="Selwyn J.D."/>
            <person name="Despard B.A."/>
            <person name="Roesel C.L."/>
        </authorList>
    </citation>
    <scope>NUCLEOTIDE SEQUENCE</scope>
    <source>
        <strain evidence="1">K2</strain>
    </source>
</reference>
<organism evidence="1 2">
    <name type="scientific">Acropora cervicornis</name>
    <name type="common">Staghorn coral</name>
    <dbReference type="NCBI Taxonomy" id="6130"/>
    <lineage>
        <taxon>Eukaryota</taxon>
        <taxon>Metazoa</taxon>
        <taxon>Cnidaria</taxon>
        <taxon>Anthozoa</taxon>
        <taxon>Hexacorallia</taxon>
        <taxon>Scleractinia</taxon>
        <taxon>Astrocoeniina</taxon>
        <taxon>Acroporidae</taxon>
        <taxon>Acropora</taxon>
    </lineage>
</organism>